<dbReference type="Gene3D" id="3.40.50.20">
    <property type="match status" value="1"/>
</dbReference>
<evidence type="ECO:0000259" key="14">
    <source>
        <dbReference type="PROSITE" id="PS50975"/>
    </source>
</evidence>
<dbReference type="InterPro" id="IPR011054">
    <property type="entry name" value="Rudment_hybrid_motif"/>
</dbReference>
<dbReference type="GO" id="GO:0046872">
    <property type="term" value="F:metal ion binding"/>
    <property type="evidence" value="ECO:0007669"/>
    <property type="project" value="InterPro"/>
</dbReference>
<dbReference type="InterPro" id="IPR013815">
    <property type="entry name" value="ATP_grasp_subdomain_1"/>
</dbReference>
<proteinExistence type="inferred from homology"/>
<dbReference type="SUPFAM" id="SSF52440">
    <property type="entry name" value="PreATP-grasp domain"/>
    <property type="match status" value="1"/>
</dbReference>
<dbReference type="Gene3D" id="3.30.470.20">
    <property type="entry name" value="ATP-grasp fold, B domain"/>
    <property type="match status" value="1"/>
</dbReference>
<dbReference type="GO" id="GO:0004637">
    <property type="term" value="F:phosphoribosylamine-glycine ligase activity"/>
    <property type="evidence" value="ECO:0007669"/>
    <property type="project" value="UniProtKB-UniRule"/>
</dbReference>
<dbReference type="GO" id="GO:0006189">
    <property type="term" value="P:'de novo' IMP biosynthetic process"/>
    <property type="evidence" value="ECO:0007669"/>
    <property type="project" value="UniProtKB-UniRule"/>
</dbReference>
<dbReference type="InterPro" id="IPR020562">
    <property type="entry name" value="PRibGlycinamide_synth_N"/>
</dbReference>
<dbReference type="InterPro" id="IPR037123">
    <property type="entry name" value="PRibGlycinamide_synth_C_sf"/>
</dbReference>
<dbReference type="SUPFAM" id="SSF56059">
    <property type="entry name" value="Glutathione synthetase ATP-binding domain-like"/>
    <property type="match status" value="1"/>
</dbReference>
<evidence type="ECO:0000256" key="13">
    <source>
        <dbReference type="PROSITE-ProRule" id="PRU00409"/>
    </source>
</evidence>
<dbReference type="HAMAP" id="MF_00138">
    <property type="entry name" value="GARS"/>
    <property type="match status" value="1"/>
</dbReference>
<keyword evidence="7 12" id="KW-0658">Purine biosynthesis</keyword>
<dbReference type="InterPro" id="IPR016185">
    <property type="entry name" value="PreATP-grasp_dom_sf"/>
</dbReference>
<evidence type="ECO:0000256" key="3">
    <source>
        <dbReference type="ARBA" id="ARBA00005174"/>
    </source>
</evidence>
<dbReference type="PROSITE" id="PS00184">
    <property type="entry name" value="GARS"/>
    <property type="match status" value="1"/>
</dbReference>
<dbReference type="EMBL" id="MFFS01000027">
    <property type="protein sequence ID" value="OGF22426.1"/>
    <property type="molecule type" value="Genomic_DNA"/>
</dbReference>
<dbReference type="GO" id="GO:0009113">
    <property type="term" value="P:purine nucleobase biosynthetic process"/>
    <property type="evidence" value="ECO:0007669"/>
    <property type="project" value="InterPro"/>
</dbReference>
<dbReference type="Gene3D" id="3.30.1490.20">
    <property type="entry name" value="ATP-grasp fold, A domain"/>
    <property type="match status" value="1"/>
</dbReference>
<dbReference type="STRING" id="1797985.A2Y83_00055"/>
<dbReference type="InterPro" id="IPR000115">
    <property type="entry name" value="PRibGlycinamide_synth"/>
</dbReference>
<comment type="catalytic activity">
    <reaction evidence="12">
        <text>5-phospho-beta-D-ribosylamine + glycine + ATP = N(1)-(5-phospho-beta-D-ribosyl)glycinamide + ADP + phosphate + H(+)</text>
        <dbReference type="Rhea" id="RHEA:17453"/>
        <dbReference type="ChEBI" id="CHEBI:15378"/>
        <dbReference type="ChEBI" id="CHEBI:30616"/>
        <dbReference type="ChEBI" id="CHEBI:43474"/>
        <dbReference type="ChEBI" id="CHEBI:57305"/>
        <dbReference type="ChEBI" id="CHEBI:58681"/>
        <dbReference type="ChEBI" id="CHEBI:143788"/>
        <dbReference type="ChEBI" id="CHEBI:456216"/>
        <dbReference type="EC" id="6.3.4.13"/>
    </reaction>
</comment>
<evidence type="ECO:0000313" key="15">
    <source>
        <dbReference type="EMBL" id="OGF22426.1"/>
    </source>
</evidence>
<evidence type="ECO:0000256" key="9">
    <source>
        <dbReference type="ARBA" id="ARBA00038345"/>
    </source>
</evidence>
<dbReference type="SMART" id="SM01209">
    <property type="entry name" value="GARS_A"/>
    <property type="match status" value="1"/>
</dbReference>
<organism evidence="15 16">
    <name type="scientific">Candidatus Falkowbacteria bacterium RBG_13_39_14</name>
    <dbReference type="NCBI Taxonomy" id="1797985"/>
    <lineage>
        <taxon>Bacteria</taxon>
        <taxon>Candidatus Falkowiibacteriota</taxon>
    </lineage>
</organism>
<evidence type="ECO:0000256" key="1">
    <source>
        <dbReference type="ARBA" id="ARBA00001936"/>
    </source>
</evidence>
<comment type="pathway">
    <text evidence="3 12">Purine metabolism; IMP biosynthesis via de novo pathway; N(1)-(5-phospho-D-ribosyl)glycinamide from 5-phospho-alpha-D-ribose 1-diphosphate: step 2/2.</text>
</comment>
<dbReference type="SMART" id="SM01210">
    <property type="entry name" value="GARS_C"/>
    <property type="match status" value="1"/>
</dbReference>
<evidence type="ECO:0000256" key="5">
    <source>
        <dbReference type="ARBA" id="ARBA00022598"/>
    </source>
</evidence>
<dbReference type="InterPro" id="IPR011761">
    <property type="entry name" value="ATP-grasp"/>
</dbReference>
<accession>A0A1F5S723</accession>
<reference evidence="15 16" key="1">
    <citation type="journal article" date="2016" name="Nat. Commun.">
        <title>Thousands of microbial genomes shed light on interconnected biogeochemical processes in an aquifer system.</title>
        <authorList>
            <person name="Anantharaman K."/>
            <person name="Brown C.T."/>
            <person name="Hug L.A."/>
            <person name="Sharon I."/>
            <person name="Castelle C.J."/>
            <person name="Probst A.J."/>
            <person name="Thomas B.C."/>
            <person name="Singh A."/>
            <person name="Wilkins M.J."/>
            <person name="Karaoz U."/>
            <person name="Brodie E.L."/>
            <person name="Williams K.H."/>
            <person name="Hubbard S.S."/>
            <person name="Banfield J.F."/>
        </authorList>
    </citation>
    <scope>NUCLEOTIDE SEQUENCE [LARGE SCALE GENOMIC DNA]</scope>
</reference>
<dbReference type="PANTHER" id="PTHR43472:SF1">
    <property type="entry name" value="PHOSPHORIBOSYLAMINE--GLYCINE LIGASE, CHLOROPLASTIC"/>
    <property type="match status" value="1"/>
</dbReference>
<dbReference type="Pfam" id="PF02843">
    <property type="entry name" value="GARS_C"/>
    <property type="match status" value="1"/>
</dbReference>
<dbReference type="InterPro" id="IPR020561">
    <property type="entry name" value="PRibGlycinamid_synth_ATP-grasp"/>
</dbReference>
<evidence type="ECO:0000256" key="7">
    <source>
        <dbReference type="ARBA" id="ARBA00022755"/>
    </source>
</evidence>
<comment type="cofactor">
    <cofactor evidence="2">
        <name>Mg(2+)</name>
        <dbReference type="ChEBI" id="CHEBI:18420"/>
    </cofactor>
</comment>
<dbReference type="PANTHER" id="PTHR43472">
    <property type="entry name" value="PHOSPHORIBOSYLAMINE--GLYCINE LIGASE"/>
    <property type="match status" value="1"/>
</dbReference>
<feature type="domain" description="ATP-grasp" evidence="14">
    <location>
        <begin position="112"/>
        <end position="320"/>
    </location>
</feature>
<gene>
    <name evidence="12" type="primary">purD</name>
    <name evidence="15" type="ORF">A2Y83_00055</name>
</gene>
<comment type="cofactor">
    <cofactor evidence="1">
        <name>Mn(2+)</name>
        <dbReference type="ChEBI" id="CHEBI:29035"/>
    </cofactor>
</comment>
<evidence type="ECO:0000256" key="8">
    <source>
        <dbReference type="ARBA" id="ARBA00022840"/>
    </source>
</evidence>
<dbReference type="PROSITE" id="PS50975">
    <property type="entry name" value="ATP_GRASP"/>
    <property type="match status" value="1"/>
</dbReference>
<dbReference type="Pfam" id="PF01071">
    <property type="entry name" value="GARS_A"/>
    <property type="match status" value="1"/>
</dbReference>
<dbReference type="Gene3D" id="3.90.600.10">
    <property type="entry name" value="Phosphoribosylglycinamide synthetase, C-terminal domain"/>
    <property type="match status" value="1"/>
</dbReference>
<dbReference type="NCBIfam" id="TIGR00877">
    <property type="entry name" value="purD"/>
    <property type="match status" value="1"/>
</dbReference>
<sequence>MKVLIIGGGGREHAIGWQIDNTSKGAGEKIKLFAIPGNAGIAQIAECYPCLDVANFPDLANFAKEKEIDNIIVGPEYPLSIGIVDALSAHGLHVFGPTAEAAQIESSKFFVKRLMKKKGIPTADYDVAYNLDEAIGFVKNRGYHCAIKADKLCNGKGVFICKGEDSKEAADLFIRFIRMIFETRIGPAIIEDLLIGEEASFMAFVDKNGFILPMEPSKDHKHLLDGDNGPMTGGMGAISPTPIITREMHDKIMKKIMHPIVEAMREQGINYTGILYAGLMIVENEPLVLEFNARFGDPETQPLMVRLETPLLEITRKSLQGRLHEVKLDWDKRSAACVVLCAEGYPGKPILGTPISSDDLYLASDIPGLEVFHAGTTRDEQDRIVTSGGRVLGVTALDNYLECSITKAYKLIGTILKFEGMQYRKDIGLHVQEFLKTRMKNFTA</sequence>
<evidence type="ECO:0000313" key="16">
    <source>
        <dbReference type="Proteomes" id="UP000178323"/>
    </source>
</evidence>
<protein>
    <recommendedName>
        <fullName evidence="4 12">Phosphoribosylamine--glycine ligase</fullName>
        <ecNumber evidence="4 12">6.3.4.13</ecNumber>
    </recommendedName>
    <alternativeName>
        <fullName evidence="12">GARS</fullName>
    </alternativeName>
    <alternativeName>
        <fullName evidence="10 12">Glycinamide ribonucleotide synthetase</fullName>
    </alternativeName>
    <alternativeName>
        <fullName evidence="11 12">Phosphoribosylglycinamide synthetase</fullName>
    </alternativeName>
</protein>
<dbReference type="UniPathway" id="UPA00074">
    <property type="reaction ID" value="UER00125"/>
</dbReference>
<evidence type="ECO:0000256" key="6">
    <source>
        <dbReference type="ARBA" id="ARBA00022741"/>
    </source>
</evidence>
<comment type="caution">
    <text evidence="15">The sequence shown here is derived from an EMBL/GenBank/DDBJ whole genome shotgun (WGS) entry which is preliminary data.</text>
</comment>
<evidence type="ECO:0000256" key="12">
    <source>
        <dbReference type="HAMAP-Rule" id="MF_00138"/>
    </source>
</evidence>
<dbReference type="EC" id="6.3.4.13" evidence="4 12"/>
<dbReference type="Proteomes" id="UP000178323">
    <property type="component" value="Unassembled WGS sequence"/>
</dbReference>
<dbReference type="InterPro" id="IPR020560">
    <property type="entry name" value="PRibGlycinamide_synth_C-dom"/>
</dbReference>
<keyword evidence="6 13" id="KW-0547">Nucleotide-binding</keyword>
<evidence type="ECO:0000256" key="10">
    <source>
        <dbReference type="ARBA" id="ARBA00042242"/>
    </source>
</evidence>
<comment type="similarity">
    <text evidence="9 12">Belongs to the GARS family.</text>
</comment>
<evidence type="ECO:0000256" key="2">
    <source>
        <dbReference type="ARBA" id="ARBA00001946"/>
    </source>
</evidence>
<dbReference type="SUPFAM" id="SSF51246">
    <property type="entry name" value="Rudiment single hybrid motif"/>
    <property type="match status" value="1"/>
</dbReference>
<dbReference type="AlphaFoldDB" id="A0A1F5S723"/>
<dbReference type="GO" id="GO:0005524">
    <property type="term" value="F:ATP binding"/>
    <property type="evidence" value="ECO:0007669"/>
    <property type="project" value="UniProtKB-UniRule"/>
</dbReference>
<keyword evidence="5 12" id="KW-0436">Ligase</keyword>
<evidence type="ECO:0000256" key="4">
    <source>
        <dbReference type="ARBA" id="ARBA00013255"/>
    </source>
</evidence>
<keyword evidence="8 13" id="KW-0067">ATP-binding</keyword>
<name>A0A1F5S723_9BACT</name>
<evidence type="ECO:0000256" key="11">
    <source>
        <dbReference type="ARBA" id="ARBA00042864"/>
    </source>
</evidence>
<dbReference type="InterPro" id="IPR020559">
    <property type="entry name" value="PRibGlycinamide_synth_CS"/>
</dbReference>
<dbReference type="Pfam" id="PF02844">
    <property type="entry name" value="GARS_N"/>
    <property type="match status" value="1"/>
</dbReference>